<accession>A0A077UKU9</accession>
<feature type="compositionally biased region" description="Basic and acidic residues" evidence="1">
    <location>
        <begin position="118"/>
        <end position="138"/>
    </location>
</feature>
<reference evidence="2 3" key="1">
    <citation type="submission" date="2014-05" db="EMBL/GenBank/DDBJ databases">
        <authorList>
            <person name="Aslett A.Martin."/>
            <person name="De Silva Nishadi"/>
        </authorList>
    </citation>
    <scope>NUCLEOTIDE SEQUENCE [LARGE SCALE GENOMIC DNA]</scope>
</reference>
<gene>
    <name evidence="2" type="ORF">ERS140147_02362</name>
</gene>
<dbReference type="EMBL" id="CCEH01000027">
    <property type="protein sequence ID" value="CDR29160.1"/>
    <property type="molecule type" value="Genomic_DNA"/>
</dbReference>
<evidence type="ECO:0000313" key="3">
    <source>
        <dbReference type="Proteomes" id="UP000044616"/>
    </source>
</evidence>
<dbReference type="RefSeq" id="WP_047426500.1">
    <property type="nucleotide sequence ID" value="NZ_CCEG01000006.1"/>
</dbReference>
<protein>
    <submittedName>
        <fullName evidence="2">Uncharacterized protein conserved in bacteria</fullName>
    </submittedName>
</protein>
<dbReference type="AlphaFoldDB" id="A0A077UKU9"/>
<dbReference type="Proteomes" id="UP000044616">
    <property type="component" value="Unassembled WGS sequence"/>
</dbReference>
<sequence>MPCTLKGYPEKWEEFEVIKRQKAIDIANAMLKEGYVEKDVIPIATKKAKDWYRALSKEEIKALEEENIVQFHTATKEKTEVDSEDATTDNEKHIQEQSNQGKLYFDSESIGNQSGGVRQREPLMDGTHPKVVESFKDV</sequence>
<organism evidence="2 3">
    <name type="scientific">Staphylococcus schweitzeri</name>
    <dbReference type="NCBI Taxonomy" id="1654388"/>
    <lineage>
        <taxon>Bacteria</taxon>
        <taxon>Bacillati</taxon>
        <taxon>Bacillota</taxon>
        <taxon>Bacilli</taxon>
        <taxon>Bacillales</taxon>
        <taxon>Staphylococcaceae</taxon>
        <taxon>Staphylococcus</taxon>
    </lineage>
</organism>
<evidence type="ECO:0000313" key="2">
    <source>
        <dbReference type="EMBL" id="CDR29160.1"/>
    </source>
</evidence>
<name>A0A077UKU9_9STAP</name>
<proteinExistence type="predicted"/>
<feature type="region of interest" description="Disordered" evidence="1">
    <location>
        <begin position="77"/>
        <end position="138"/>
    </location>
</feature>
<evidence type="ECO:0000256" key="1">
    <source>
        <dbReference type="SAM" id="MobiDB-lite"/>
    </source>
</evidence>